<dbReference type="GO" id="GO:0006890">
    <property type="term" value="P:retrograde vesicle-mediated transport, Golgi to endoplasmic reticulum"/>
    <property type="evidence" value="ECO:0007669"/>
    <property type="project" value="TreeGrafter"/>
</dbReference>
<proteinExistence type="predicted"/>
<reference evidence="1 2" key="1">
    <citation type="journal article" date="2019" name="Commun. Biol.">
        <title>The bagworm genome reveals a unique fibroin gene that provides high tensile strength.</title>
        <authorList>
            <person name="Kono N."/>
            <person name="Nakamura H."/>
            <person name="Ohtoshi R."/>
            <person name="Tomita M."/>
            <person name="Numata K."/>
            <person name="Arakawa K."/>
        </authorList>
    </citation>
    <scope>NUCLEOTIDE SEQUENCE [LARGE SCALE GENOMIC DNA]</scope>
</reference>
<dbReference type="STRING" id="151549.A0A4C1W0I6"/>
<accession>A0A4C1W0I6</accession>
<dbReference type="GO" id="GO:0070939">
    <property type="term" value="C:Dsl1/NZR complex"/>
    <property type="evidence" value="ECO:0007669"/>
    <property type="project" value="TreeGrafter"/>
</dbReference>
<protein>
    <submittedName>
        <fullName evidence="1">Neuroblastoma-amplified sequence</fullName>
    </submittedName>
</protein>
<name>A0A4C1W0I6_EUMVA</name>
<evidence type="ECO:0000313" key="2">
    <source>
        <dbReference type="Proteomes" id="UP000299102"/>
    </source>
</evidence>
<gene>
    <name evidence="1" type="primary">NBAS</name>
    <name evidence="1" type="ORF">EVAR_75048_1</name>
</gene>
<organism evidence="1 2">
    <name type="scientific">Eumeta variegata</name>
    <name type="common">Bagworm moth</name>
    <name type="synonym">Eumeta japonica</name>
    <dbReference type="NCBI Taxonomy" id="151549"/>
    <lineage>
        <taxon>Eukaryota</taxon>
        <taxon>Metazoa</taxon>
        <taxon>Ecdysozoa</taxon>
        <taxon>Arthropoda</taxon>
        <taxon>Hexapoda</taxon>
        <taxon>Insecta</taxon>
        <taxon>Pterygota</taxon>
        <taxon>Neoptera</taxon>
        <taxon>Endopterygota</taxon>
        <taxon>Lepidoptera</taxon>
        <taxon>Glossata</taxon>
        <taxon>Ditrysia</taxon>
        <taxon>Tineoidea</taxon>
        <taxon>Psychidae</taxon>
        <taxon>Oiketicinae</taxon>
        <taxon>Eumeta</taxon>
    </lineage>
</organism>
<evidence type="ECO:0000313" key="1">
    <source>
        <dbReference type="EMBL" id="GBP44591.1"/>
    </source>
</evidence>
<sequence>MKVNVGKTKVVFERGESKTECNNVIECGKVEQVKEEGLVLQRVGECAILAGAPGSASAVEAARKLAVLRHAPAAELLARVASHATHADRPTRRELYGAAVTHCTPDCIQDILRARLHLEQEDLQQEIGEKTMIMRELHPLTQFHERYESTDDEFSDAITTPDIEKKDIIAPPSTEKKIPLFNYLLDTWQTKFSLSSGDKTVLSSDPVIDRSVHCQEFYHNLYPEFKVSSAYYRYDRFSLPDSMIEGQINIGQMMLKSFYIQNCLENHSSAHLEGEVMQKCADELMYKDTSLSIACLLKSLLNQKKFKKYVAAQNTELSVSIALYTLLMKCNALVLKDDVFLTKPVQMAHSTVTDEYTMKEHLELIKLCLDKLTTMVEYSKLKSLGYSVNGSLFNGDEDYRKEIIYRMARSRNKQHVDLACSLATKHGLDATSVWVQHATAVICGSGGAATGEILKELSSEAMLQAFKADKETSINCIKEELWDSLSGNDHNALIYYFTLLKNVDDKLSFGGLAAVEHIKLLKKTKAASQELDYKLLLSQPSTDELYGHLLQIMKPENLGILMKLLRNLPPSLKIPVSVNTLYTMWLTKYFFSVSPSNATSKKWMQQYRQCVSYFNKLSRDDLKVFIKNTCFSPEAVERVPSGTRNLMIMQAVDYCQQEQENEAKYNKNDNTWSEMGQELTQWARFLESFHSPTIESIIISSKISKDEIWPEIEMSHGDIEAIRNPLGRLVMEAEIKPTVLATLLQNLHLNIEIDDLFLHILDHYVDSLERMQILVNRLSNQHKDNARLSEQLLERVLAAADRLGLPPHKQIVLLSLSQPVTHLIVIPTPHPFLNPVPFSVAVPVQLAIQLRYQILFSSRSQFSALPRFRYKSQFRLRDDMLLKEEGRQEIFLKFLNMSDTWQRKKALVDVLNCWPVTKNASDGCSLQFEYIKWLLNDKNQSETLALLKLLLRKPVLTDQEIKLLIEHAQPEATINIIWMILLSKSEKLKNEIPKLIQNNKEIFQGTSIEDDLIKELLDKGLFLKLVSSDLYPHIVNYVAIGNSLEQAHNYSMKWMISELFKANFTAEAGQLQLTMLGVPNTLKGFSQSVLYCRNVYTKNKE</sequence>
<dbReference type="AlphaFoldDB" id="A0A4C1W0I6"/>
<keyword evidence="2" id="KW-1185">Reference proteome</keyword>
<dbReference type="PANTHER" id="PTHR15922:SF2">
    <property type="entry name" value="NBAS SUBUNIT OF NRZ TETHERING COMPLEX"/>
    <property type="match status" value="1"/>
</dbReference>
<dbReference type="EMBL" id="BGZK01000455">
    <property type="protein sequence ID" value="GBP44591.1"/>
    <property type="molecule type" value="Genomic_DNA"/>
</dbReference>
<comment type="caution">
    <text evidence="1">The sequence shown here is derived from an EMBL/GenBank/DDBJ whole genome shotgun (WGS) entry which is preliminary data.</text>
</comment>
<dbReference type="Proteomes" id="UP000299102">
    <property type="component" value="Unassembled WGS sequence"/>
</dbReference>
<dbReference type="GO" id="GO:0000149">
    <property type="term" value="F:SNARE binding"/>
    <property type="evidence" value="ECO:0007669"/>
    <property type="project" value="TreeGrafter"/>
</dbReference>
<dbReference type="OrthoDB" id="19988at2759"/>
<dbReference type="PANTHER" id="PTHR15922">
    <property type="entry name" value="NEUROBLASTOMA-AMPLIFIED SEQUENCE"/>
    <property type="match status" value="1"/>
</dbReference>